<dbReference type="OrthoDB" id="2444617at2759"/>
<organism evidence="1 2">
    <name type="scientific">Mortierella polycephala</name>
    <dbReference type="NCBI Taxonomy" id="41804"/>
    <lineage>
        <taxon>Eukaryota</taxon>
        <taxon>Fungi</taxon>
        <taxon>Fungi incertae sedis</taxon>
        <taxon>Mucoromycota</taxon>
        <taxon>Mortierellomycotina</taxon>
        <taxon>Mortierellomycetes</taxon>
        <taxon>Mortierellales</taxon>
        <taxon>Mortierellaceae</taxon>
        <taxon>Mortierella</taxon>
    </lineage>
</organism>
<dbReference type="Proteomes" id="UP000726737">
    <property type="component" value="Unassembled WGS sequence"/>
</dbReference>
<dbReference type="AlphaFoldDB" id="A0A9P6PL59"/>
<accession>A0A9P6PL59</accession>
<evidence type="ECO:0000313" key="1">
    <source>
        <dbReference type="EMBL" id="KAG0248089.1"/>
    </source>
</evidence>
<dbReference type="EMBL" id="JAAAJA010001110">
    <property type="protein sequence ID" value="KAG0248089.1"/>
    <property type="molecule type" value="Genomic_DNA"/>
</dbReference>
<name>A0A9P6PL59_9FUNG</name>
<reference evidence="1" key="1">
    <citation type="journal article" date="2020" name="Fungal Divers.">
        <title>Resolving the Mortierellaceae phylogeny through synthesis of multi-gene phylogenetics and phylogenomics.</title>
        <authorList>
            <person name="Vandepol N."/>
            <person name="Liber J."/>
            <person name="Desiro A."/>
            <person name="Na H."/>
            <person name="Kennedy M."/>
            <person name="Barry K."/>
            <person name="Grigoriev I.V."/>
            <person name="Miller A.N."/>
            <person name="O'Donnell K."/>
            <person name="Stajich J.E."/>
            <person name="Bonito G."/>
        </authorList>
    </citation>
    <scope>NUCLEOTIDE SEQUENCE</scope>
    <source>
        <strain evidence="1">KOD948</strain>
    </source>
</reference>
<proteinExistence type="predicted"/>
<keyword evidence="2" id="KW-1185">Reference proteome</keyword>
<comment type="caution">
    <text evidence="1">The sequence shown here is derived from an EMBL/GenBank/DDBJ whole genome shotgun (WGS) entry which is preliminary data.</text>
</comment>
<evidence type="ECO:0000313" key="2">
    <source>
        <dbReference type="Proteomes" id="UP000726737"/>
    </source>
</evidence>
<protein>
    <submittedName>
        <fullName evidence="1">Uncharacterized protein</fullName>
    </submittedName>
</protein>
<gene>
    <name evidence="1" type="ORF">BG011_000546</name>
</gene>
<sequence>MVALLNWRPKANQAQEPGLLSGATSRAPSRMYLMCDLRTADVKFMVDGNFEDIKPLRIRLYPDEFLDTIDVEPTLHMMKVPIPMQEDAIHGGLQSDDSSDSPSRLPKDNQPIALICGYSKCNAELRCAHKSSGSDLVGLNTSWRQELQGGQQKLHGGQNRIISELHWGFKAMFTQTYELFEYPVSQLFIALPKEPDLWYNLSQFTHNFRPYFLCECDIDTKRRTHAEGKNTIHLANHEGYDLLRATELFLEYGLHFLTTLETIKIGAAVAGIMMLIMNQVLDGIEGVQKTIEFTSETFGPLLENTIIYVKGKISQENSESDAERGTAFSEQEPLEGADLRHLTSFINNNDQEHTFSNLYRTVTNEGHVKWVRQERFHKDFQRKTVQQLCEFLGQNNSKFNEQTDKIDFTITSSSKAARFSEKLALAPSRQETTIHLS</sequence>